<evidence type="ECO:0000313" key="8">
    <source>
        <dbReference type="EMBL" id="TDR43860.1"/>
    </source>
</evidence>
<dbReference type="GO" id="GO:0005524">
    <property type="term" value="F:ATP binding"/>
    <property type="evidence" value="ECO:0007669"/>
    <property type="project" value="UniProtKB-UniRule"/>
</dbReference>
<dbReference type="RefSeq" id="WP_166654019.1">
    <property type="nucleotide sequence ID" value="NZ_SNZH01000006.1"/>
</dbReference>
<feature type="binding site" evidence="5">
    <location>
        <position position="110"/>
    </location>
    <ligand>
        <name>ATP</name>
        <dbReference type="ChEBI" id="CHEBI:30616"/>
    </ligand>
</feature>
<dbReference type="Gene3D" id="1.25.40.10">
    <property type="entry name" value="Tetratricopeptide repeat domain"/>
    <property type="match status" value="1"/>
</dbReference>
<evidence type="ECO:0000256" key="4">
    <source>
        <dbReference type="ARBA" id="ARBA00022840"/>
    </source>
</evidence>
<dbReference type="PROSITE" id="PS00107">
    <property type="entry name" value="PROTEIN_KINASE_ATP"/>
    <property type="match status" value="1"/>
</dbReference>
<evidence type="ECO:0000256" key="5">
    <source>
        <dbReference type="PROSITE-ProRule" id="PRU10141"/>
    </source>
</evidence>
<accession>A0A4V3DMC3</accession>
<dbReference type="InterPro" id="IPR017441">
    <property type="entry name" value="Protein_kinase_ATP_BS"/>
</dbReference>
<feature type="transmembrane region" description="Helical" evidence="6">
    <location>
        <begin position="384"/>
        <end position="404"/>
    </location>
</feature>
<comment type="caution">
    <text evidence="8">The sequence shown here is derived from an EMBL/GenBank/DDBJ whole genome shotgun (WGS) entry which is preliminary data.</text>
</comment>
<dbReference type="SMART" id="SM00220">
    <property type="entry name" value="S_TKc"/>
    <property type="match status" value="1"/>
</dbReference>
<proteinExistence type="predicted"/>
<dbReference type="InterPro" id="IPR008271">
    <property type="entry name" value="Ser/Thr_kinase_AS"/>
</dbReference>
<dbReference type="PANTHER" id="PTHR43289">
    <property type="entry name" value="MITOGEN-ACTIVATED PROTEIN KINASE KINASE KINASE 20-RELATED"/>
    <property type="match status" value="1"/>
</dbReference>
<dbReference type="AlphaFoldDB" id="A0A4V3DMC3"/>
<keyword evidence="1" id="KW-0808">Transferase</keyword>
<evidence type="ECO:0000259" key="7">
    <source>
        <dbReference type="PROSITE" id="PS50011"/>
    </source>
</evidence>
<keyword evidence="6" id="KW-0472">Membrane</keyword>
<evidence type="ECO:0000256" key="3">
    <source>
        <dbReference type="ARBA" id="ARBA00022777"/>
    </source>
</evidence>
<dbReference type="CDD" id="cd14014">
    <property type="entry name" value="STKc_PknB_like"/>
    <property type="match status" value="1"/>
</dbReference>
<dbReference type="InterPro" id="IPR011990">
    <property type="entry name" value="TPR-like_helical_dom_sf"/>
</dbReference>
<dbReference type="Proteomes" id="UP000295293">
    <property type="component" value="Unassembled WGS sequence"/>
</dbReference>
<keyword evidence="6" id="KW-1133">Transmembrane helix</keyword>
<dbReference type="Pfam" id="PF00069">
    <property type="entry name" value="Pkinase"/>
    <property type="match status" value="1"/>
</dbReference>
<evidence type="ECO:0000256" key="1">
    <source>
        <dbReference type="ARBA" id="ARBA00022679"/>
    </source>
</evidence>
<keyword evidence="4 5" id="KW-0067">ATP-binding</keyword>
<evidence type="ECO:0000256" key="6">
    <source>
        <dbReference type="SAM" id="Phobius"/>
    </source>
</evidence>
<feature type="domain" description="Protein kinase" evidence="7">
    <location>
        <begin position="79"/>
        <end position="359"/>
    </location>
</feature>
<dbReference type="PROSITE" id="PS50096">
    <property type="entry name" value="IQ"/>
    <property type="match status" value="1"/>
</dbReference>
<dbReference type="Gene3D" id="1.10.510.10">
    <property type="entry name" value="Transferase(Phosphotransferase) domain 1"/>
    <property type="match status" value="1"/>
</dbReference>
<keyword evidence="6" id="KW-0812">Transmembrane</keyword>
<keyword evidence="9" id="KW-1185">Reference proteome</keyword>
<dbReference type="PROSITE" id="PS00108">
    <property type="entry name" value="PROTEIN_KINASE_ST"/>
    <property type="match status" value="1"/>
</dbReference>
<gene>
    <name evidence="8" type="ORF">DFR29_1062</name>
</gene>
<dbReference type="SUPFAM" id="SSF48452">
    <property type="entry name" value="TPR-like"/>
    <property type="match status" value="2"/>
</dbReference>
<dbReference type="Gene3D" id="3.30.200.20">
    <property type="entry name" value="Phosphorylase Kinase, domain 1"/>
    <property type="match status" value="1"/>
</dbReference>
<dbReference type="PANTHER" id="PTHR43289:SF34">
    <property type="entry name" value="SERINE_THREONINE-PROTEIN KINASE YBDM-RELATED"/>
    <property type="match status" value="1"/>
</dbReference>
<organism evidence="8 9">
    <name type="scientific">Tahibacter aquaticus</name>
    <dbReference type="NCBI Taxonomy" id="520092"/>
    <lineage>
        <taxon>Bacteria</taxon>
        <taxon>Pseudomonadati</taxon>
        <taxon>Pseudomonadota</taxon>
        <taxon>Gammaproteobacteria</taxon>
        <taxon>Lysobacterales</taxon>
        <taxon>Rhodanobacteraceae</taxon>
        <taxon>Tahibacter</taxon>
    </lineage>
</organism>
<dbReference type="GO" id="GO:0004674">
    <property type="term" value="F:protein serine/threonine kinase activity"/>
    <property type="evidence" value="ECO:0007669"/>
    <property type="project" value="TreeGrafter"/>
</dbReference>
<dbReference type="SUPFAM" id="SSF56112">
    <property type="entry name" value="Protein kinase-like (PK-like)"/>
    <property type="match status" value="1"/>
</dbReference>
<evidence type="ECO:0000256" key="2">
    <source>
        <dbReference type="ARBA" id="ARBA00022741"/>
    </source>
</evidence>
<protein>
    <submittedName>
        <fullName evidence="8">Serine/threonine-protein kinase</fullName>
    </submittedName>
</protein>
<keyword evidence="2 5" id="KW-0547">Nucleotide-binding</keyword>
<dbReference type="EMBL" id="SNZH01000006">
    <property type="protein sequence ID" value="TDR43860.1"/>
    <property type="molecule type" value="Genomic_DNA"/>
</dbReference>
<dbReference type="PROSITE" id="PS50011">
    <property type="entry name" value="PROTEIN_KINASE_DOM"/>
    <property type="match status" value="1"/>
</dbReference>
<name>A0A4V3DMC3_9GAMM</name>
<dbReference type="InterPro" id="IPR011009">
    <property type="entry name" value="Kinase-like_dom_sf"/>
</dbReference>
<keyword evidence="3 8" id="KW-0418">Kinase</keyword>
<dbReference type="InterPro" id="IPR000719">
    <property type="entry name" value="Prot_kinase_dom"/>
</dbReference>
<reference evidence="8 9" key="1">
    <citation type="submission" date="2019-03" db="EMBL/GenBank/DDBJ databases">
        <title>Genomic Encyclopedia of Type Strains, Phase IV (KMG-IV): sequencing the most valuable type-strain genomes for metagenomic binning, comparative biology and taxonomic classification.</title>
        <authorList>
            <person name="Goeker M."/>
        </authorList>
    </citation>
    <scope>NUCLEOTIDE SEQUENCE [LARGE SCALE GENOMIC DNA]</scope>
    <source>
        <strain evidence="8 9">DSM 21667</strain>
    </source>
</reference>
<sequence>MSNSTFQRVRHLFDILVELTPAQRLADLEARSDLDAPTRQLLHQLLQLDADTASLTAAPALVAAHRAARDWIGYRVGAYAITAKLGEGGMGSVFRAQRVVGNIDQQVAIKIAHRELLNESSLARLRLERQVLALLQHPNIAAMYDLGELDDGTPYIVMEYVQALPLPDYVAHNGTGLRERLQLFLQLCDAVAYAHRNLIVHRDIKPANVLVTDTGQPKLLDFGIAKPLQHRLGSVEIEQTHAAQRYFSLRNVAPEQLRGETVTVTCDVYGLGTVLYELLCGHPLYDLEGLNLTEVEQRISQDDPPPPSRRAAASNAALLPWQRTLAPDLDAIALFALRRDPQARYASVDALAADLHRYLHGYPVAARQGSRLYHAGRFLRRHRVALATSALFVAVIAVAGTLWLRQYISAQAERERAENVTHIIIDALAAVQPARARDQEISAREVFEQVGSIALSSSLDNQPATRTQLAAAVARIYLQLGLPREALTLIERIEGDIPQASDKVRFELETARAQAQLELGRVWQVRAALQTHAETARTAPERLQWRLLEAGVHINRGEFDQALALLQTVAAADSGAAQMTRSAARRLLPQVLLRLGRRDEAQASARELLSEHRSLYGDTHPELLATLNDVLSIMLDLDNYADAAGLAAETMTMSRHLYGENSLIYTKSLSKHATALAELGQLDRALDEARSSLQKIRALRGENAPVTASYHYYLALILERRGDSNAALEHFAAAARIGEASMSEHSDALYQIRFKLAAAQLQHDQPAAAGKSIDSALAMAERYPLVDKPDLGAVAQLIRALADNRLQPSAAYAAAVEHSTATAQAEARGLLARRTLAALVPTPRPDTVAAPR</sequence>
<evidence type="ECO:0000313" key="9">
    <source>
        <dbReference type="Proteomes" id="UP000295293"/>
    </source>
</evidence>